<dbReference type="Gene3D" id="2.60.120.620">
    <property type="entry name" value="q2cbj1_9rhob like domain"/>
    <property type="match status" value="1"/>
</dbReference>
<comment type="caution">
    <text evidence="1">The sequence shown here is derived from an EMBL/GenBank/DDBJ whole genome shotgun (WGS) entry which is preliminary data.</text>
</comment>
<evidence type="ECO:0000313" key="1">
    <source>
        <dbReference type="EMBL" id="GIL41409.1"/>
    </source>
</evidence>
<evidence type="ECO:0008006" key="3">
    <source>
        <dbReference type="Google" id="ProtNLM"/>
    </source>
</evidence>
<proteinExistence type="predicted"/>
<sequence length="302" mass="34411">MMADLPGVSVEPTQPGLSGNLADTGFWRRLAPTLHVADAAYMQTLQGMQAPEAAMVQLEQLLIDEGYFQLPPQQWDVPIADLAACIKTLVAAEIPAPFCFVYDEFWMLYYRLHLMLQRLLGPDYRFLPDFWAWHVDPRKGERGWAPHRDKGYMALFPDRRPKSLTVWLPLTNATTLNGCMYMLPAHRDRVYATDKDTTWKENIDYAGIRALPADAGSILCWNQAVLHWGSSTSVRGAEPRISLAFEFQRGDVPPFNQPLMEPLQIWPLDARLRLIGKQILQYKHMYPLSPAMERIAEQLLAG</sequence>
<dbReference type="PANTHER" id="PTHR20883:SF51">
    <property type="entry name" value="PHYTANOYL-COA HYDROXYLASE"/>
    <property type="match status" value="1"/>
</dbReference>
<dbReference type="EMBL" id="BOPV01000001">
    <property type="protein sequence ID" value="GIL41409.1"/>
    <property type="molecule type" value="Genomic_DNA"/>
</dbReference>
<organism evidence="1 2">
    <name type="scientific">Roseiterribacter gracilis</name>
    <dbReference type="NCBI Taxonomy" id="2812848"/>
    <lineage>
        <taxon>Bacteria</taxon>
        <taxon>Pseudomonadati</taxon>
        <taxon>Pseudomonadota</taxon>
        <taxon>Alphaproteobacteria</taxon>
        <taxon>Rhodospirillales</taxon>
        <taxon>Roseiterribacteraceae</taxon>
        <taxon>Roseiterribacter</taxon>
    </lineage>
</organism>
<dbReference type="Pfam" id="PF05721">
    <property type="entry name" value="PhyH"/>
    <property type="match status" value="1"/>
</dbReference>
<keyword evidence="2" id="KW-1185">Reference proteome</keyword>
<reference evidence="1" key="1">
    <citation type="submission" date="2021-02" db="EMBL/GenBank/DDBJ databases">
        <title>Genome sequence of Rhodospirillales sp. strain TMPK1 isolated from soil.</title>
        <authorList>
            <person name="Nakai R."/>
            <person name="Kusada H."/>
            <person name="Tamaki H."/>
        </authorList>
    </citation>
    <scope>NUCLEOTIDE SEQUENCE</scope>
    <source>
        <strain evidence="1">TMPK1</strain>
    </source>
</reference>
<dbReference type="GO" id="GO:0016706">
    <property type="term" value="F:2-oxoglutarate-dependent dioxygenase activity"/>
    <property type="evidence" value="ECO:0007669"/>
    <property type="project" value="UniProtKB-ARBA"/>
</dbReference>
<dbReference type="SUPFAM" id="SSF51197">
    <property type="entry name" value="Clavaminate synthase-like"/>
    <property type="match status" value="1"/>
</dbReference>
<protein>
    <recommendedName>
        <fullName evidence="3">Phytanoyl-CoA dioxygenase</fullName>
    </recommendedName>
</protein>
<evidence type="ECO:0000313" key="2">
    <source>
        <dbReference type="Proteomes" id="UP000681075"/>
    </source>
</evidence>
<dbReference type="GO" id="GO:0005506">
    <property type="term" value="F:iron ion binding"/>
    <property type="evidence" value="ECO:0007669"/>
    <property type="project" value="UniProtKB-ARBA"/>
</dbReference>
<dbReference type="PANTHER" id="PTHR20883">
    <property type="entry name" value="PHYTANOYL-COA DIOXYGENASE DOMAIN CONTAINING 1"/>
    <property type="match status" value="1"/>
</dbReference>
<gene>
    <name evidence="1" type="ORF">TMPK1_36460</name>
</gene>
<dbReference type="AlphaFoldDB" id="A0A8S8XHM2"/>
<name>A0A8S8XHM2_9PROT</name>
<dbReference type="Proteomes" id="UP000681075">
    <property type="component" value="Unassembled WGS sequence"/>
</dbReference>
<accession>A0A8S8XHM2</accession>
<dbReference type="InterPro" id="IPR008775">
    <property type="entry name" value="Phytyl_CoA_dOase-like"/>
</dbReference>